<dbReference type="Pfam" id="PF04073">
    <property type="entry name" value="tRNA_edit"/>
    <property type="match status" value="1"/>
</dbReference>
<protein>
    <submittedName>
        <fullName evidence="3">Prolyl-tRNA editing protein</fullName>
    </submittedName>
</protein>
<comment type="similarity">
    <text evidence="1">Belongs to the PRORSD1 family.</text>
</comment>
<keyword evidence="4" id="KW-1185">Reference proteome</keyword>
<reference evidence="3 4" key="1">
    <citation type="submission" date="2018-08" db="EMBL/GenBank/DDBJ databases">
        <title>Complete genome sequencing of Blastochloris tepida GI.</title>
        <authorList>
            <person name="Tsukatani Y."/>
            <person name="Mori H."/>
        </authorList>
    </citation>
    <scope>NUCLEOTIDE SEQUENCE [LARGE SCALE GENOMIC DNA]</scope>
    <source>
        <strain evidence="3 4">GI</strain>
    </source>
</reference>
<dbReference type="Proteomes" id="UP000266934">
    <property type="component" value="Chromosome"/>
</dbReference>
<dbReference type="CDD" id="cd04335">
    <property type="entry name" value="PrdX_deacylase"/>
    <property type="match status" value="1"/>
</dbReference>
<dbReference type="RefSeq" id="WP_342211492.1">
    <property type="nucleotide sequence ID" value="NZ_AP018907.1"/>
</dbReference>
<accession>A0A348G2K1</accession>
<proteinExistence type="inferred from homology"/>
<dbReference type="InterPro" id="IPR040285">
    <property type="entry name" value="ProX/PRXD1"/>
</dbReference>
<evidence type="ECO:0000313" key="3">
    <source>
        <dbReference type="EMBL" id="BBF93784.1"/>
    </source>
</evidence>
<dbReference type="KEGG" id="blag:BLTE_24690"/>
<dbReference type="PANTHER" id="PTHR31423:SF3">
    <property type="entry name" value="PROLYL-TRNA SYNTHETASE ASSOCIATED DOMAIN-CONTAINING PROTEIN 1-RELATED"/>
    <property type="match status" value="1"/>
</dbReference>
<dbReference type="SUPFAM" id="SSF55826">
    <property type="entry name" value="YbaK/ProRS associated domain"/>
    <property type="match status" value="1"/>
</dbReference>
<sequence length="149" mass="15804">MFTVAESQDVCAGIPGAHTKNLFLKDKRGRLFLLTAGQEALLDLKHLHHAIGASGRLSFGSAELLQEVLGVTPGSVTTLAAANDESGRVTVILEAGLMASEEISLHPLVNTMTTTLRRDDLIRFLEAVGHPPQILALNRAGAAETEARA</sequence>
<dbReference type="EMBL" id="AP018907">
    <property type="protein sequence ID" value="BBF93784.1"/>
    <property type="molecule type" value="Genomic_DNA"/>
</dbReference>
<evidence type="ECO:0000256" key="1">
    <source>
        <dbReference type="ARBA" id="ARBA00010201"/>
    </source>
</evidence>
<dbReference type="Gene3D" id="3.90.960.10">
    <property type="entry name" value="YbaK/aminoacyl-tRNA synthetase-associated domain"/>
    <property type="match status" value="1"/>
</dbReference>
<evidence type="ECO:0000313" key="4">
    <source>
        <dbReference type="Proteomes" id="UP000266934"/>
    </source>
</evidence>
<name>A0A348G2K1_9HYPH</name>
<organism evidence="3 4">
    <name type="scientific">Blastochloris tepida</name>
    <dbReference type="NCBI Taxonomy" id="2233851"/>
    <lineage>
        <taxon>Bacteria</taxon>
        <taxon>Pseudomonadati</taxon>
        <taxon>Pseudomonadota</taxon>
        <taxon>Alphaproteobacteria</taxon>
        <taxon>Hyphomicrobiales</taxon>
        <taxon>Blastochloridaceae</taxon>
        <taxon>Blastochloris</taxon>
    </lineage>
</organism>
<dbReference type="InterPro" id="IPR036754">
    <property type="entry name" value="YbaK/aa-tRNA-synt-asso_dom_sf"/>
</dbReference>
<dbReference type="GO" id="GO:0002161">
    <property type="term" value="F:aminoacyl-tRNA deacylase activity"/>
    <property type="evidence" value="ECO:0007669"/>
    <property type="project" value="InterPro"/>
</dbReference>
<dbReference type="AlphaFoldDB" id="A0A348G2K1"/>
<dbReference type="PANTHER" id="PTHR31423">
    <property type="entry name" value="YBAK DOMAIN-CONTAINING PROTEIN"/>
    <property type="match status" value="1"/>
</dbReference>
<evidence type="ECO:0000259" key="2">
    <source>
        <dbReference type="Pfam" id="PF04073"/>
    </source>
</evidence>
<feature type="domain" description="YbaK/aminoacyl-tRNA synthetase-associated" evidence="2">
    <location>
        <begin position="3"/>
        <end position="124"/>
    </location>
</feature>
<gene>
    <name evidence="3" type="ORF">BLTE_24690</name>
</gene>
<dbReference type="InterPro" id="IPR007214">
    <property type="entry name" value="YbaK/aa-tRNA-synth-assoc-dom"/>
</dbReference>